<gene>
    <name evidence="2" type="ORF">IW256_005805</name>
</gene>
<proteinExistence type="predicted"/>
<name>A0A931DPJ4_9ACTN</name>
<dbReference type="Proteomes" id="UP000614047">
    <property type="component" value="Unassembled WGS sequence"/>
</dbReference>
<keyword evidence="3" id="KW-1185">Reference proteome</keyword>
<comment type="caution">
    <text evidence="2">The sequence shown here is derived from an EMBL/GenBank/DDBJ whole genome shotgun (WGS) entry which is preliminary data.</text>
</comment>
<accession>A0A931DPJ4</accession>
<dbReference type="RefSeq" id="WP_197013972.1">
    <property type="nucleotide sequence ID" value="NZ_BAABES010000002.1"/>
</dbReference>
<organism evidence="2 3">
    <name type="scientific">Actinomadura viridis</name>
    <dbReference type="NCBI Taxonomy" id="58110"/>
    <lineage>
        <taxon>Bacteria</taxon>
        <taxon>Bacillati</taxon>
        <taxon>Actinomycetota</taxon>
        <taxon>Actinomycetes</taxon>
        <taxon>Streptosporangiales</taxon>
        <taxon>Thermomonosporaceae</taxon>
        <taxon>Actinomadura</taxon>
    </lineage>
</organism>
<evidence type="ECO:0000313" key="3">
    <source>
        <dbReference type="Proteomes" id="UP000614047"/>
    </source>
</evidence>
<sequence>MIKDVHYRTAPCPPCPRENRDRHAAERPVRTRCHRGAAADPRLPLETLLELLDDQKLAEPAATDPALPVETMHRLLDRAGVA</sequence>
<reference evidence="2" key="1">
    <citation type="submission" date="2020-11" db="EMBL/GenBank/DDBJ databases">
        <title>Sequencing the genomes of 1000 actinobacteria strains.</title>
        <authorList>
            <person name="Klenk H.-P."/>
        </authorList>
    </citation>
    <scope>NUCLEOTIDE SEQUENCE</scope>
    <source>
        <strain evidence="2">DSM 43175</strain>
    </source>
</reference>
<feature type="region of interest" description="Disordered" evidence="1">
    <location>
        <begin position="1"/>
        <end position="35"/>
    </location>
</feature>
<evidence type="ECO:0000256" key="1">
    <source>
        <dbReference type="SAM" id="MobiDB-lite"/>
    </source>
</evidence>
<protein>
    <submittedName>
        <fullName evidence="2">Uncharacterized protein</fullName>
    </submittedName>
</protein>
<dbReference type="AlphaFoldDB" id="A0A931DPJ4"/>
<evidence type="ECO:0000313" key="2">
    <source>
        <dbReference type="EMBL" id="MBG6091692.1"/>
    </source>
</evidence>
<dbReference type="EMBL" id="JADOUA010000001">
    <property type="protein sequence ID" value="MBG6091692.1"/>
    <property type="molecule type" value="Genomic_DNA"/>
</dbReference>
<feature type="compositionally biased region" description="Basic and acidic residues" evidence="1">
    <location>
        <begin position="17"/>
        <end position="29"/>
    </location>
</feature>